<evidence type="ECO:0000259" key="2">
    <source>
        <dbReference type="Pfam" id="PF14240"/>
    </source>
</evidence>
<comment type="caution">
    <text evidence="4">The sequence shown here is derived from an EMBL/GenBank/DDBJ whole genome shotgun (WGS) entry which is preliminary data.</text>
</comment>
<name>A0ABP0VLB6_9BRYO</name>
<evidence type="ECO:0000313" key="4">
    <source>
        <dbReference type="EMBL" id="CAK9254275.1"/>
    </source>
</evidence>
<dbReference type="PANTHER" id="PTHR43640:SF1">
    <property type="entry name" value="THIOREDOXIN-DEPENDENT PEROXIREDOXIN"/>
    <property type="match status" value="1"/>
</dbReference>
<dbReference type="InterPro" id="IPR036249">
    <property type="entry name" value="Thioredoxin-like_sf"/>
</dbReference>
<feature type="domain" description="YHYH" evidence="2">
    <location>
        <begin position="310"/>
        <end position="405"/>
    </location>
</feature>
<evidence type="ECO:0000313" key="5">
    <source>
        <dbReference type="Proteomes" id="UP001497444"/>
    </source>
</evidence>
<dbReference type="InterPro" id="IPR025924">
    <property type="entry name" value="YHYH_dom"/>
</dbReference>
<feature type="domain" description="Secretion system C-terminal sorting" evidence="3">
    <location>
        <begin position="555"/>
        <end position="627"/>
    </location>
</feature>
<dbReference type="SUPFAM" id="SSF52833">
    <property type="entry name" value="Thioredoxin-like"/>
    <property type="match status" value="1"/>
</dbReference>
<dbReference type="Pfam" id="PF18962">
    <property type="entry name" value="Por_Secre_tail"/>
    <property type="match status" value="1"/>
</dbReference>
<dbReference type="Gene3D" id="2.30.30.700">
    <property type="entry name" value="SLA1 homology domain 1"/>
    <property type="match status" value="1"/>
</dbReference>
<evidence type="ECO:0000256" key="1">
    <source>
        <dbReference type="SAM" id="Phobius"/>
    </source>
</evidence>
<dbReference type="Proteomes" id="UP001497444">
    <property type="component" value="Unassembled WGS sequence"/>
</dbReference>
<evidence type="ECO:0000259" key="3">
    <source>
        <dbReference type="Pfam" id="PF18962"/>
    </source>
</evidence>
<accession>A0ABP0VLB6</accession>
<feature type="transmembrane region" description="Helical" evidence="1">
    <location>
        <begin position="219"/>
        <end position="237"/>
    </location>
</feature>
<dbReference type="Pfam" id="PF14240">
    <property type="entry name" value="YHYH"/>
    <property type="match status" value="1"/>
</dbReference>
<protein>
    <recommendedName>
        <fullName evidence="6">YHYH domain-containing protein</fullName>
    </recommendedName>
</protein>
<evidence type="ECO:0008006" key="6">
    <source>
        <dbReference type="Google" id="ProtNLM"/>
    </source>
</evidence>
<gene>
    <name evidence="4" type="ORF">CSSPJE1EN1_LOCUS29653</name>
</gene>
<sequence length="629" mass="68855">MDAFPKMIDKAKAEKFNYPYLCDGDQKVGKSFSAQKTPHAFVIWKENGKWVVKYSGAIDDNGEEPQNVKEHYVANAVDALLKGKPVLTKETKSIGCQIHYRNAHTIDYGKVILRHWNISAGKKYADGSFLMFKNGDVYIEDARNKITHYPLASLSADDQEYVHQRYAHIQALNTQTASSASPVAPQSSVFDLRLAIAAFLIIGLGMFMYSSLGRSQLKYLMPVMIAGVITVAFGFSARIHKSLQVFNTSPLFIDSAFTPYKPSVITSWDSVYFYVGSYGIPSPTQQMMAGITSWNQQVPLPQCYTGSNVWSIPLHPVLADTVIAVTPYTFTRGAIALATNGIPIFNVYTNTGTDSYLSGQLDSFGGHSGRADDYHYHIAPLFLQNQGSVILPVAFAFDGFAVYGTLEPNGAAMLPLDTNHGHYGANGLYHYHGTATAPYMIKNFVGKVTMDTTLQLVPQAASHPVRQGQNPLPGAVITGCHPNCVNGYTLIYTLNGQTDSIVYSWTTAGTYTYGFYSNGVDTATQTYHGFTPCYTLPLCSPTSITTVVSGTGFTIYPNPSTDDFYLRFDDASKLSEVKSIMVYNLSGELVYQTNAYTGKINMGSASPGVYIVKVSMSSGQLNQKLVVSR</sequence>
<organism evidence="4 5">
    <name type="scientific">Sphagnum jensenii</name>
    <dbReference type="NCBI Taxonomy" id="128206"/>
    <lineage>
        <taxon>Eukaryota</taxon>
        <taxon>Viridiplantae</taxon>
        <taxon>Streptophyta</taxon>
        <taxon>Embryophyta</taxon>
        <taxon>Bryophyta</taxon>
        <taxon>Sphagnophytina</taxon>
        <taxon>Sphagnopsida</taxon>
        <taxon>Sphagnales</taxon>
        <taxon>Sphagnaceae</taxon>
        <taxon>Sphagnum</taxon>
    </lineage>
</organism>
<dbReference type="EMBL" id="CAXAQS010001004">
    <property type="protein sequence ID" value="CAK9254275.1"/>
    <property type="molecule type" value="Genomic_DNA"/>
</dbReference>
<dbReference type="Gene3D" id="3.40.30.10">
    <property type="entry name" value="Glutaredoxin"/>
    <property type="match status" value="1"/>
</dbReference>
<dbReference type="InterPro" id="IPR026444">
    <property type="entry name" value="Secre_tail"/>
</dbReference>
<keyword evidence="1" id="KW-0472">Membrane</keyword>
<dbReference type="NCBIfam" id="TIGR04183">
    <property type="entry name" value="Por_Secre_tail"/>
    <property type="match status" value="1"/>
</dbReference>
<proteinExistence type="predicted"/>
<dbReference type="InterPro" id="IPR047262">
    <property type="entry name" value="PRX-like1"/>
</dbReference>
<keyword evidence="1" id="KW-1133">Transmembrane helix</keyword>
<dbReference type="PANTHER" id="PTHR43640">
    <property type="entry name" value="OS07G0260300 PROTEIN"/>
    <property type="match status" value="1"/>
</dbReference>
<keyword evidence="1" id="KW-0812">Transmembrane</keyword>
<feature type="transmembrane region" description="Helical" evidence="1">
    <location>
        <begin position="192"/>
        <end position="212"/>
    </location>
</feature>
<reference evidence="4" key="1">
    <citation type="submission" date="2024-02" db="EMBL/GenBank/DDBJ databases">
        <authorList>
            <consortium name="ELIXIR-Norway"/>
            <consortium name="Elixir Norway"/>
        </authorList>
    </citation>
    <scope>NUCLEOTIDE SEQUENCE</scope>
</reference>
<keyword evidence="5" id="KW-1185">Reference proteome</keyword>